<gene>
    <name evidence="1" type="ORF">J2X21_004568</name>
</gene>
<evidence type="ECO:0000313" key="2">
    <source>
        <dbReference type="Proteomes" id="UP001180825"/>
    </source>
</evidence>
<keyword evidence="2" id="KW-1185">Reference proteome</keyword>
<comment type="caution">
    <text evidence="1">The sequence shown here is derived from an EMBL/GenBank/DDBJ whole genome shotgun (WGS) entry which is preliminary data.</text>
</comment>
<protein>
    <submittedName>
        <fullName evidence="1">Uncharacterized protein</fullName>
    </submittedName>
</protein>
<dbReference type="EMBL" id="JAVDXV010000010">
    <property type="protein sequence ID" value="MDR7335403.1"/>
    <property type="molecule type" value="Genomic_DNA"/>
</dbReference>
<dbReference type="RefSeq" id="WP_310332408.1">
    <property type="nucleotide sequence ID" value="NZ_JAVDXV010000010.1"/>
</dbReference>
<name>A0ABU2AHE8_9BURK</name>
<accession>A0ABU2AHE8</accession>
<dbReference type="Proteomes" id="UP001180825">
    <property type="component" value="Unassembled WGS sequence"/>
</dbReference>
<reference evidence="1 2" key="1">
    <citation type="submission" date="2023-07" db="EMBL/GenBank/DDBJ databases">
        <title>Sorghum-associated microbial communities from plants grown in Nebraska, USA.</title>
        <authorList>
            <person name="Schachtman D."/>
        </authorList>
    </citation>
    <scope>NUCLEOTIDE SEQUENCE [LARGE SCALE GENOMIC DNA]</scope>
    <source>
        <strain evidence="1 2">BE316</strain>
    </source>
</reference>
<organism evidence="1 2">
    <name type="scientific">Roseateles asaccharophilus</name>
    <dbReference type="NCBI Taxonomy" id="582607"/>
    <lineage>
        <taxon>Bacteria</taxon>
        <taxon>Pseudomonadati</taxon>
        <taxon>Pseudomonadota</taxon>
        <taxon>Betaproteobacteria</taxon>
        <taxon>Burkholderiales</taxon>
        <taxon>Sphaerotilaceae</taxon>
        <taxon>Roseateles</taxon>
    </lineage>
</organism>
<evidence type="ECO:0000313" key="1">
    <source>
        <dbReference type="EMBL" id="MDR7335403.1"/>
    </source>
</evidence>
<proteinExistence type="predicted"/>
<sequence length="86" mass="9442">MNVQFAGRFRAPEGRPVVYLRDGDRFLVAKVGDVVSSGYQLTALLGEGKHPLKPDDNASRIVALRFFHAPSRHTETLMLPPEVGAP</sequence>